<dbReference type="RefSeq" id="WP_394462471.1">
    <property type="nucleotide sequence ID" value="NZ_JBIGHZ010000005.1"/>
</dbReference>
<organism evidence="2 3">
    <name type="scientific">Roseateles rivi</name>
    <dbReference type="NCBI Taxonomy" id="3299028"/>
    <lineage>
        <taxon>Bacteria</taxon>
        <taxon>Pseudomonadati</taxon>
        <taxon>Pseudomonadota</taxon>
        <taxon>Betaproteobacteria</taxon>
        <taxon>Burkholderiales</taxon>
        <taxon>Sphaerotilaceae</taxon>
        <taxon>Roseateles</taxon>
    </lineage>
</organism>
<dbReference type="Pfam" id="PF20329">
    <property type="entry name" value="DUF6624"/>
    <property type="match status" value="1"/>
</dbReference>
<evidence type="ECO:0000313" key="3">
    <source>
        <dbReference type="Proteomes" id="UP001606099"/>
    </source>
</evidence>
<keyword evidence="3" id="KW-1185">Reference proteome</keyword>
<dbReference type="EMBL" id="JBIGHZ010000005">
    <property type="protein sequence ID" value="MFG6449361.1"/>
    <property type="molecule type" value="Genomic_DNA"/>
</dbReference>
<keyword evidence="1" id="KW-0732">Signal</keyword>
<evidence type="ECO:0000313" key="2">
    <source>
        <dbReference type="EMBL" id="MFG6449361.1"/>
    </source>
</evidence>
<feature type="chain" id="PRO_5046913546" evidence="1">
    <location>
        <begin position="23"/>
        <end position="233"/>
    </location>
</feature>
<name>A0ABW7FYG7_9BURK</name>
<evidence type="ECO:0000256" key="1">
    <source>
        <dbReference type="SAM" id="SignalP"/>
    </source>
</evidence>
<sequence length="233" mass="26372">MLIKYLIFIKSSMLLFIAPCHSGDLTKEHHTTPRKFQTDTPCNWQVEIKTTNTWLQRDQNAIKILTDLSEKFPNGIPRPDYERANAEVDLEKNKLQSELDDLVQRCGWPSQTAFGTLAGQSAFLIVQHASTDFQLRYMPVIQEAAEAGELPKRHWAILYDRIAVAQGRPQRYGSQICMQGRSQSIVCGEIESISDIDARRASVGMIPASWCSYLSMMDVTHSSCVANESRKHP</sequence>
<protein>
    <submittedName>
        <fullName evidence="2">DUF6624 domain-containing protein</fullName>
    </submittedName>
</protein>
<gene>
    <name evidence="2" type="ORF">ACG0Z6_14120</name>
</gene>
<dbReference type="Proteomes" id="UP001606099">
    <property type="component" value="Unassembled WGS sequence"/>
</dbReference>
<proteinExistence type="predicted"/>
<reference evidence="2 3" key="1">
    <citation type="submission" date="2024-08" db="EMBL/GenBank/DDBJ databases">
        <authorList>
            <person name="Lu H."/>
        </authorList>
    </citation>
    <scope>NUCLEOTIDE SEQUENCE [LARGE SCALE GENOMIC DNA]</scope>
    <source>
        <strain evidence="2 3">BYS180W</strain>
    </source>
</reference>
<dbReference type="InterPro" id="IPR046732">
    <property type="entry name" value="DUF6624"/>
</dbReference>
<feature type="signal peptide" evidence="1">
    <location>
        <begin position="1"/>
        <end position="22"/>
    </location>
</feature>
<comment type="caution">
    <text evidence="2">The sequence shown here is derived from an EMBL/GenBank/DDBJ whole genome shotgun (WGS) entry which is preliminary data.</text>
</comment>
<accession>A0ABW7FYG7</accession>